<evidence type="ECO:0000313" key="2">
    <source>
        <dbReference type="Proteomes" id="UP000295565"/>
    </source>
</evidence>
<comment type="caution">
    <text evidence="1">The sequence shown here is derived from an EMBL/GenBank/DDBJ whole genome shotgun (WGS) entry which is preliminary data.</text>
</comment>
<keyword evidence="2" id="KW-1185">Reference proteome</keyword>
<proteinExistence type="predicted"/>
<dbReference type="AlphaFoldDB" id="A0A4R1JLF2"/>
<sequence length="38" mass="4567">MTRKTCCDFLHQFDAQEPFISKLSKTIFTFLLLREKDD</sequence>
<protein>
    <submittedName>
        <fullName evidence="1">Uncharacterized protein</fullName>
    </submittedName>
</protein>
<reference evidence="1 2" key="1">
    <citation type="submission" date="2019-03" db="EMBL/GenBank/DDBJ databases">
        <title>Genomic Encyclopedia of Type Strains, Phase IV (KMG-IV): sequencing the most valuable type-strain genomes for metagenomic binning, comparative biology and taxonomic classification.</title>
        <authorList>
            <person name="Goeker M."/>
        </authorList>
    </citation>
    <scope>NUCLEOTIDE SEQUENCE [LARGE SCALE GENOMIC DNA]</scope>
    <source>
        <strain evidence="1 2">DSM 18577</strain>
    </source>
</reference>
<evidence type="ECO:0000313" key="1">
    <source>
        <dbReference type="EMBL" id="TCK51817.1"/>
    </source>
</evidence>
<dbReference type="Proteomes" id="UP000295565">
    <property type="component" value="Unassembled WGS sequence"/>
</dbReference>
<name>A0A4R1JLF2_9GAMM</name>
<gene>
    <name evidence="1" type="ORF">EV690_1898</name>
</gene>
<accession>A0A4R1JLF2</accession>
<organism evidence="1 2">
    <name type="scientific">Celerinatantimonas diazotrophica</name>
    <dbReference type="NCBI Taxonomy" id="412034"/>
    <lineage>
        <taxon>Bacteria</taxon>
        <taxon>Pseudomonadati</taxon>
        <taxon>Pseudomonadota</taxon>
        <taxon>Gammaproteobacteria</taxon>
        <taxon>Celerinatantimonadaceae</taxon>
        <taxon>Celerinatantimonas</taxon>
    </lineage>
</organism>
<dbReference type="EMBL" id="SMGD01000013">
    <property type="protein sequence ID" value="TCK51817.1"/>
    <property type="molecule type" value="Genomic_DNA"/>
</dbReference>